<accession>A0A381RBI7</accession>
<sequence>MYYLPKRSEISLKIYDALGREIRLLEGGLKDPGYHTLEWDSKDNIGNKVSAGIYLYQLQTEGYIKNNKMVLIK</sequence>
<dbReference type="EMBL" id="UINC01001764">
    <property type="protein sequence ID" value="SUZ88318.1"/>
    <property type="molecule type" value="Genomic_DNA"/>
</dbReference>
<dbReference type="Pfam" id="PF13860">
    <property type="entry name" value="FlgD_ig"/>
    <property type="match status" value="1"/>
</dbReference>
<feature type="domain" description="FlgD/Vpr Ig-like" evidence="1">
    <location>
        <begin position="8"/>
        <end position="60"/>
    </location>
</feature>
<name>A0A381RBI7_9ZZZZ</name>
<evidence type="ECO:0000313" key="2">
    <source>
        <dbReference type="EMBL" id="SUZ88318.1"/>
    </source>
</evidence>
<dbReference type="InterPro" id="IPR025965">
    <property type="entry name" value="FlgD/Vpr_Ig-like"/>
</dbReference>
<reference evidence="2" key="1">
    <citation type="submission" date="2018-05" db="EMBL/GenBank/DDBJ databases">
        <authorList>
            <person name="Lanie J.A."/>
            <person name="Ng W.-L."/>
            <person name="Kazmierczak K.M."/>
            <person name="Andrzejewski T.M."/>
            <person name="Davidsen T.M."/>
            <person name="Wayne K.J."/>
            <person name="Tettelin H."/>
            <person name="Glass J.I."/>
            <person name="Rusch D."/>
            <person name="Podicherti R."/>
            <person name="Tsui H.-C.T."/>
            <person name="Winkler M.E."/>
        </authorList>
    </citation>
    <scope>NUCLEOTIDE SEQUENCE</scope>
</reference>
<proteinExistence type="predicted"/>
<dbReference type="AlphaFoldDB" id="A0A381RBI7"/>
<organism evidence="2">
    <name type="scientific">marine metagenome</name>
    <dbReference type="NCBI Taxonomy" id="408172"/>
    <lineage>
        <taxon>unclassified sequences</taxon>
        <taxon>metagenomes</taxon>
        <taxon>ecological metagenomes</taxon>
    </lineage>
</organism>
<protein>
    <recommendedName>
        <fullName evidence="1">FlgD/Vpr Ig-like domain-containing protein</fullName>
    </recommendedName>
</protein>
<dbReference type="Gene3D" id="2.60.40.4070">
    <property type="match status" value="1"/>
</dbReference>
<gene>
    <name evidence="2" type="ORF">METZ01_LOCUS41172</name>
</gene>
<evidence type="ECO:0000259" key="1">
    <source>
        <dbReference type="Pfam" id="PF13860"/>
    </source>
</evidence>